<dbReference type="Proteomes" id="UP000474565">
    <property type="component" value="Unassembled WGS sequence"/>
</dbReference>
<dbReference type="PROSITE" id="PS51007">
    <property type="entry name" value="CYTC"/>
    <property type="match status" value="1"/>
</dbReference>
<evidence type="ECO:0000256" key="4">
    <source>
        <dbReference type="PROSITE-ProRule" id="PRU00433"/>
    </source>
</evidence>
<dbReference type="GO" id="GO:0020037">
    <property type="term" value="F:heme binding"/>
    <property type="evidence" value="ECO:0007669"/>
    <property type="project" value="InterPro"/>
</dbReference>
<dbReference type="GO" id="GO:0009055">
    <property type="term" value="F:electron transfer activity"/>
    <property type="evidence" value="ECO:0007669"/>
    <property type="project" value="InterPro"/>
</dbReference>
<feature type="chain" id="PRO_5026925519" evidence="5">
    <location>
        <begin position="26"/>
        <end position="149"/>
    </location>
</feature>
<dbReference type="SUPFAM" id="SSF46626">
    <property type="entry name" value="Cytochrome c"/>
    <property type="match status" value="1"/>
</dbReference>
<name>A0A6L8MT13_9BURK</name>
<organism evidence="7 8">
    <name type="scientific">Duganella lactea</name>
    <dbReference type="NCBI Taxonomy" id="2692173"/>
    <lineage>
        <taxon>Bacteria</taxon>
        <taxon>Pseudomonadati</taxon>
        <taxon>Pseudomonadota</taxon>
        <taxon>Betaproteobacteria</taxon>
        <taxon>Burkholderiales</taxon>
        <taxon>Oxalobacteraceae</taxon>
        <taxon>Telluria group</taxon>
        <taxon>Duganella</taxon>
    </lineage>
</organism>
<keyword evidence="5" id="KW-0732">Signal</keyword>
<evidence type="ECO:0000259" key="6">
    <source>
        <dbReference type="PROSITE" id="PS51007"/>
    </source>
</evidence>
<dbReference type="NCBIfam" id="TIGR04485">
    <property type="entry name" value="thiosulf_SoxX"/>
    <property type="match status" value="1"/>
</dbReference>
<keyword evidence="2 4" id="KW-0479">Metal-binding</keyword>
<evidence type="ECO:0000256" key="2">
    <source>
        <dbReference type="ARBA" id="ARBA00022723"/>
    </source>
</evidence>
<dbReference type="GO" id="GO:0046872">
    <property type="term" value="F:metal ion binding"/>
    <property type="evidence" value="ECO:0007669"/>
    <property type="project" value="UniProtKB-KW"/>
</dbReference>
<accession>A0A6L8MT13</accession>
<keyword evidence="3 4" id="KW-0408">Iron</keyword>
<dbReference type="InterPro" id="IPR009056">
    <property type="entry name" value="Cyt_c-like_dom"/>
</dbReference>
<gene>
    <name evidence="7" type="primary">soxX</name>
    <name evidence="7" type="ORF">GTP44_25020</name>
</gene>
<keyword evidence="1 4" id="KW-0349">Heme</keyword>
<comment type="caution">
    <text evidence="7">The sequence shown here is derived from an EMBL/GenBank/DDBJ whole genome shotgun (WGS) entry which is preliminary data.</text>
</comment>
<feature type="signal peptide" evidence="5">
    <location>
        <begin position="1"/>
        <end position="25"/>
    </location>
</feature>
<evidence type="ECO:0000313" key="7">
    <source>
        <dbReference type="EMBL" id="MYM85190.1"/>
    </source>
</evidence>
<dbReference type="InterPro" id="IPR036909">
    <property type="entry name" value="Cyt_c-like_dom_sf"/>
</dbReference>
<protein>
    <submittedName>
        <fullName evidence="7">Sulfur oxidation c-type cytochrome SoxX</fullName>
    </submittedName>
</protein>
<dbReference type="InterPro" id="IPR030999">
    <property type="entry name" value="Thiosulf_SoxX"/>
</dbReference>
<reference evidence="7 8" key="1">
    <citation type="submission" date="2019-12" db="EMBL/GenBank/DDBJ databases">
        <title>Novel species isolated from a subtropical stream in China.</title>
        <authorList>
            <person name="Lu H."/>
        </authorList>
    </citation>
    <scope>NUCLEOTIDE SEQUENCE [LARGE SCALE GENOMIC DNA]</scope>
    <source>
        <strain evidence="7 8">FT50W</strain>
    </source>
</reference>
<dbReference type="EMBL" id="WWCP01000052">
    <property type="protein sequence ID" value="MYM85190.1"/>
    <property type="molecule type" value="Genomic_DNA"/>
</dbReference>
<feature type="domain" description="Cytochrome c" evidence="6">
    <location>
        <begin position="41"/>
        <end position="145"/>
    </location>
</feature>
<evidence type="ECO:0000256" key="5">
    <source>
        <dbReference type="SAM" id="SignalP"/>
    </source>
</evidence>
<dbReference type="RefSeq" id="WP_161021533.1">
    <property type="nucleotide sequence ID" value="NZ_WWCP01000052.1"/>
</dbReference>
<proteinExistence type="predicted"/>
<evidence type="ECO:0000256" key="1">
    <source>
        <dbReference type="ARBA" id="ARBA00022617"/>
    </source>
</evidence>
<evidence type="ECO:0000313" key="8">
    <source>
        <dbReference type="Proteomes" id="UP000474565"/>
    </source>
</evidence>
<evidence type="ECO:0000256" key="3">
    <source>
        <dbReference type="ARBA" id="ARBA00023004"/>
    </source>
</evidence>
<dbReference type="Gene3D" id="1.10.760.10">
    <property type="entry name" value="Cytochrome c-like domain"/>
    <property type="match status" value="1"/>
</dbReference>
<dbReference type="AlphaFoldDB" id="A0A6L8MT13"/>
<sequence>MSERWRGGRAAIALAIAALSSAALADTGAGIPQPLPGAEPGDAARGRAIVANRQVGLCLLCHTGPIAEERFQGNLASDLRGAGQRWTAAQLRLRIVDASRINPLTIMPSYYKTEGLTGVAASHAGKTILTAQQVEDVVAWLQTLKDNTP</sequence>
<dbReference type="Pfam" id="PF00034">
    <property type="entry name" value="Cytochrom_C"/>
    <property type="match status" value="1"/>
</dbReference>